<comment type="caution">
    <text evidence="1">The sequence shown here is derived from an EMBL/GenBank/DDBJ whole genome shotgun (WGS) entry which is preliminary data.</text>
</comment>
<proteinExistence type="predicted"/>
<keyword evidence="2" id="KW-1185">Reference proteome</keyword>
<dbReference type="EMBL" id="QUMQ01000001">
    <property type="protein sequence ID" value="REF94744.1"/>
    <property type="molecule type" value="Genomic_DNA"/>
</dbReference>
<protein>
    <submittedName>
        <fullName evidence="1">Uncharacterized protein</fullName>
    </submittedName>
</protein>
<sequence>MRFERAVIALAVVAVATLTAIISGTPALHQCVGDDRLAGVRKLRPGRLHHQC</sequence>
<name>A0A3D9ZE00_9ACTN</name>
<dbReference type="Proteomes" id="UP000256913">
    <property type="component" value="Unassembled WGS sequence"/>
</dbReference>
<gene>
    <name evidence="1" type="ORF">DFJ67_0685</name>
</gene>
<accession>A0A3D9ZE00</accession>
<dbReference type="AlphaFoldDB" id="A0A3D9ZE00"/>
<reference evidence="1 2" key="1">
    <citation type="submission" date="2018-08" db="EMBL/GenBank/DDBJ databases">
        <title>Sequencing the genomes of 1000 actinobacteria strains.</title>
        <authorList>
            <person name="Klenk H.-P."/>
        </authorList>
    </citation>
    <scope>NUCLEOTIDE SEQUENCE [LARGE SCALE GENOMIC DNA]</scope>
    <source>
        <strain evidence="1 2">DSM 44099</strain>
    </source>
</reference>
<organism evidence="1 2">
    <name type="scientific">Asanoa ferruginea</name>
    <dbReference type="NCBI Taxonomy" id="53367"/>
    <lineage>
        <taxon>Bacteria</taxon>
        <taxon>Bacillati</taxon>
        <taxon>Actinomycetota</taxon>
        <taxon>Actinomycetes</taxon>
        <taxon>Micromonosporales</taxon>
        <taxon>Micromonosporaceae</taxon>
        <taxon>Asanoa</taxon>
    </lineage>
</organism>
<evidence type="ECO:0000313" key="1">
    <source>
        <dbReference type="EMBL" id="REF94744.1"/>
    </source>
</evidence>
<evidence type="ECO:0000313" key="2">
    <source>
        <dbReference type="Proteomes" id="UP000256913"/>
    </source>
</evidence>